<gene>
    <name evidence="4" type="ORF">SAMN05216347_10823</name>
</gene>
<feature type="chain" id="PRO_5010245357" evidence="2">
    <location>
        <begin position="26"/>
        <end position="474"/>
    </location>
</feature>
<keyword evidence="1" id="KW-1133">Transmembrane helix</keyword>
<dbReference type="NCBIfam" id="TIGR01167">
    <property type="entry name" value="LPXTG_anchor"/>
    <property type="match status" value="1"/>
</dbReference>
<evidence type="ECO:0000313" key="5">
    <source>
        <dbReference type="Proteomes" id="UP000183816"/>
    </source>
</evidence>
<evidence type="ECO:0000256" key="1">
    <source>
        <dbReference type="SAM" id="Phobius"/>
    </source>
</evidence>
<evidence type="ECO:0000313" key="4">
    <source>
        <dbReference type="EMBL" id="SDP19492.1"/>
    </source>
</evidence>
<feature type="transmembrane region" description="Helical" evidence="1">
    <location>
        <begin position="449"/>
        <end position="467"/>
    </location>
</feature>
<reference evidence="4 5" key="1">
    <citation type="submission" date="2016-10" db="EMBL/GenBank/DDBJ databases">
        <authorList>
            <person name="de Groot N.N."/>
        </authorList>
    </citation>
    <scope>NUCLEOTIDE SEQUENCE [LARGE SCALE GENOMIC DNA]</scope>
    <source>
        <strain evidence="4 5">Sb04</strain>
    </source>
</reference>
<sequence>MKKVKLTIATLVAALFICFGGKALAYDITVSNGGLGTYETYQIFTGTLSSDKTTLSNIEWGNGITDAGKAALQSKYGVSSAAEVAEKLDANKENSGYAEEFAKTAGQYLQNAAGLTGHTAGYYLVQNKTVGSNEAYTNYILEVVKDVTVTPKTSIPSVTKKVKETNDTTGYVSEWQDSADYDMGDKIPFQLTATLPDNLDSYDKYYFELSDKLSSGLTYNGDAKVYLVNGKEKTDVTKFFTLDGLNFKIDNLKNLSNLMASSKIVINYTATLNDGAVLGAEGNKGSVELIYSNNPNNTGVGASTGKTPEEAVKVYTYEVVFKEIDKNKESLKGAEFTLYKVVKDGDTYKKVEVDKKTVGETEKFSFKGRDAGEYILVETKTPDGYNTIKPIEFKVVANYDRKLETPTELSGESKDANFESNLDAGSLTAEIISRKGSLLPSTGGVGTTILYTIGSLLVLVAVVLLITKKRMQSK</sequence>
<keyword evidence="2" id="KW-0732">Signal</keyword>
<name>A0A1H0QQE7_STREI</name>
<dbReference type="OrthoDB" id="2199792at2"/>
<feature type="domain" description="SpaA-like prealbumin fold" evidence="3">
    <location>
        <begin position="319"/>
        <end position="399"/>
    </location>
</feature>
<proteinExistence type="predicted"/>
<organism evidence="4 5">
    <name type="scientific">Streptococcus equinus</name>
    <name type="common">Streptococcus bovis</name>
    <dbReference type="NCBI Taxonomy" id="1335"/>
    <lineage>
        <taxon>Bacteria</taxon>
        <taxon>Bacillati</taxon>
        <taxon>Bacillota</taxon>
        <taxon>Bacilli</taxon>
        <taxon>Lactobacillales</taxon>
        <taxon>Streptococcaceae</taxon>
        <taxon>Streptococcus</taxon>
    </lineage>
</organism>
<dbReference type="Proteomes" id="UP000183816">
    <property type="component" value="Unassembled WGS sequence"/>
</dbReference>
<accession>A0A1H0QQE7</accession>
<evidence type="ECO:0000259" key="3">
    <source>
        <dbReference type="Pfam" id="PF17802"/>
    </source>
</evidence>
<keyword evidence="1" id="KW-0812">Transmembrane</keyword>
<dbReference type="EMBL" id="FNJK01000008">
    <property type="protein sequence ID" value="SDP19492.1"/>
    <property type="molecule type" value="Genomic_DNA"/>
</dbReference>
<dbReference type="Gene3D" id="2.60.40.10">
    <property type="entry name" value="Immunoglobulins"/>
    <property type="match status" value="1"/>
</dbReference>
<keyword evidence="1" id="KW-0472">Membrane</keyword>
<feature type="signal peptide" evidence="2">
    <location>
        <begin position="1"/>
        <end position="25"/>
    </location>
</feature>
<dbReference type="Pfam" id="PF17802">
    <property type="entry name" value="SpaA"/>
    <property type="match status" value="1"/>
</dbReference>
<dbReference type="Gene3D" id="2.60.40.740">
    <property type="match status" value="1"/>
</dbReference>
<dbReference type="RefSeq" id="WP_074482878.1">
    <property type="nucleotide sequence ID" value="NZ_FNJK01000008.1"/>
</dbReference>
<evidence type="ECO:0000256" key="2">
    <source>
        <dbReference type="SAM" id="SignalP"/>
    </source>
</evidence>
<protein>
    <submittedName>
        <fullName evidence="4">LPXTG-motif cell wall anchor domain-containing protein/fimbrial isopeptide formation D2 domain-containing protein</fullName>
    </submittedName>
</protein>
<dbReference type="AlphaFoldDB" id="A0A1H0QQE7"/>
<dbReference type="InterPro" id="IPR026466">
    <property type="entry name" value="Fim_isopep_form_D2_dom"/>
</dbReference>
<dbReference type="InterPro" id="IPR041033">
    <property type="entry name" value="SpaA_PFL_dom_1"/>
</dbReference>
<dbReference type="InterPro" id="IPR013783">
    <property type="entry name" value="Ig-like_fold"/>
</dbReference>
<dbReference type="NCBIfam" id="TIGR04226">
    <property type="entry name" value="RrgB_K2N_iso_D2"/>
    <property type="match status" value="1"/>
</dbReference>